<comment type="subunit">
    <text evidence="3">UreD, UreF and UreG form a complex that acts as a GTP-hydrolysis-dependent molecular chaperone, activating the urease apoprotein by helping to assemble the nickel containing metallocenter of UreC. The UreE protein probably delivers the nickel.</text>
</comment>
<comment type="function">
    <text evidence="3">Required for maturation of urease via the functional incorporation of the urease nickel metallocenter.</text>
</comment>
<proteinExistence type="inferred from homology"/>
<dbReference type="GO" id="GO:0016151">
    <property type="term" value="F:nickel cation binding"/>
    <property type="evidence" value="ECO:0007669"/>
    <property type="project" value="UniProtKB-UniRule"/>
</dbReference>
<evidence type="ECO:0000256" key="2">
    <source>
        <dbReference type="ARBA" id="ARBA00023186"/>
    </source>
</evidence>
<keyword evidence="3" id="KW-0996">Nickel insertion</keyword>
<comment type="similarity">
    <text evidence="1 3">Belongs to the UreD family.</text>
</comment>
<accession>A0A4Q8ADM9</accession>
<evidence type="ECO:0000313" key="5">
    <source>
        <dbReference type="Proteomes" id="UP000292685"/>
    </source>
</evidence>
<comment type="subcellular location">
    <subcellularLocation>
        <location evidence="3">Cytoplasm</location>
    </subcellularLocation>
</comment>
<dbReference type="HAMAP" id="MF_01384">
    <property type="entry name" value="UreD"/>
    <property type="match status" value="1"/>
</dbReference>
<comment type="caution">
    <text evidence="4">The sequence shown here is derived from an EMBL/GenBank/DDBJ whole genome shotgun (WGS) entry which is preliminary data.</text>
</comment>
<keyword evidence="2 3" id="KW-0143">Chaperone</keyword>
<protein>
    <recommendedName>
        <fullName evidence="3">Urease accessory protein UreD</fullName>
    </recommendedName>
</protein>
<dbReference type="PANTHER" id="PTHR33643:SF1">
    <property type="entry name" value="UREASE ACCESSORY PROTEIN D"/>
    <property type="match status" value="1"/>
</dbReference>
<organism evidence="4 5">
    <name type="scientific">Zhihengliuella halotolerans</name>
    <dbReference type="NCBI Taxonomy" id="370736"/>
    <lineage>
        <taxon>Bacteria</taxon>
        <taxon>Bacillati</taxon>
        <taxon>Actinomycetota</taxon>
        <taxon>Actinomycetes</taxon>
        <taxon>Micrococcales</taxon>
        <taxon>Micrococcaceae</taxon>
        <taxon>Zhihengliuella</taxon>
    </lineage>
</organism>
<dbReference type="RefSeq" id="WP_165391922.1">
    <property type="nucleotide sequence ID" value="NZ_SHLA01000001.1"/>
</dbReference>
<dbReference type="GO" id="GO:0005737">
    <property type="term" value="C:cytoplasm"/>
    <property type="evidence" value="ECO:0007669"/>
    <property type="project" value="UniProtKB-SubCell"/>
</dbReference>
<evidence type="ECO:0000256" key="3">
    <source>
        <dbReference type="HAMAP-Rule" id="MF_01384"/>
    </source>
</evidence>
<evidence type="ECO:0000256" key="1">
    <source>
        <dbReference type="ARBA" id="ARBA00007177"/>
    </source>
</evidence>
<dbReference type="PANTHER" id="PTHR33643">
    <property type="entry name" value="UREASE ACCESSORY PROTEIN D"/>
    <property type="match status" value="1"/>
</dbReference>
<reference evidence="4 5" key="1">
    <citation type="submission" date="2019-02" db="EMBL/GenBank/DDBJ databases">
        <title>Sequencing the genomes of 1000 actinobacteria strains.</title>
        <authorList>
            <person name="Klenk H.-P."/>
        </authorList>
    </citation>
    <scope>NUCLEOTIDE SEQUENCE [LARGE SCALE GENOMIC DNA]</scope>
    <source>
        <strain evidence="4 5">DSM 17364</strain>
    </source>
</reference>
<sequence>MGLQREAPERLTGELRVAAHRVPGSERTEIGRQYHAGALRILRPHYAAGSGQAVLTVVNPGGGFLGADRYEIEYDGGPGSSVLLTTQSATKVYRTPQGPACQEQRFTLAPGAVLESVPDPAIAYQDASFVQDTEVDLADATSHFFGAEIVTPGWAADGTCFRYRDVRLRTTVRSGGRLVLLDNLLLRPADAHLTGLGWLEGRTHYASVVIAGAGAGEELLAQVRAICAEYAHDDAPGGAAATTLAAGTPRVLAGSSLTAGAADAAAVLVVRALADGTDVLTELVHRLGTAARQARTGTQAVGWDLRKY</sequence>
<dbReference type="Proteomes" id="UP000292685">
    <property type="component" value="Unassembled WGS sequence"/>
</dbReference>
<dbReference type="InterPro" id="IPR002669">
    <property type="entry name" value="UreD"/>
</dbReference>
<evidence type="ECO:0000313" key="4">
    <source>
        <dbReference type="EMBL" id="RZU62244.1"/>
    </source>
</evidence>
<gene>
    <name evidence="3" type="primary">ureD</name>
    <name evidence="4" type="ORF">EV380_1837</name>
</gene>
<name>A0A4Q8ADM9_9MICC</name>
<dbReference type="Pfam" id="PF01774">
    <property type="entry name" value="UreD"/>
    <property type="match status" value="1"/>
</dbReference>
<keyword evidence="3" id="KW-0963">Cytoplasm</keyword>
<dbReference type="EMBL" id="SHLA01000001">
    <property type="protein sequence ID" value="RZU62244.1"/>
    <property type="molecule type" value="Genomic_DNA"/>
</dbReference>
<keyword evidence="5" id="KW-1185">Reference proteome</keyword>
<dbReference type="AlphaFoldDB" id="A0A4Q8ADM9"/>